<accession>A0A2K0XGC7</accession>
<name>A0A2K0XGC7_9BACT</name>
<evidence type="ECO:0000313" key="2">
    <source>
        <dbReference type="EMBL" id="PNP93586.1"/>
    </source>
</evidence>
<feature type="signal peptide" evidence="1">
    <location>
        <begin position="1"/>
        <end position="22"/>
    </location>
</feature>
<evidence type="ECO:0000256" key="1">
    <source>
        <dbReference type="SAM" id="SignalP"/>
    </source>
</evidence>
<sequence length="73" mass="8068">MKHLFISTVLTVMSVFSFAANASVQNYKGTLSNVTMNGKHFNDVPNQIFVQDTYASWQAIPTFPASVTFDGSF</sequence>
<keyword evidence="1" id="KW-0732">Signal</keyword>
<proteinExistence type="predicted"/>
<dbReference type="EMBL" id="NBAX01000007">
    <property type="protein sequence ID" value="PNP93586.1"/>
    <property type="molecule type" value="Genomic_DNA"/>
</dbReference>
<organism evidence="2 3">
    <name type="scientific">Hoylesella timonensis</name>
    <dbReference type="NCBI Taxonomy" id="386414"/>
    <lineage>
        <taxon>Bacteria</taxon>
        <taxon>Pseudomonadati</taxon>
        <taxon>Bacteroidota</taxon>
        <taxon>Bacteroidia</taxon>
        <taxon>Bacteroidales</taxon>
        <taxon>Prevotellaceae</taxon>
        <taxon>Hoylesella</taxon>
    </lineage>
</organism>
<comment type="caution">
    <text evidence="2">The sequence shown here is derived from an EMBL/GenBank/DDBJ whole genome shotgun (WGS) entry which is preliminary data.</text>
</comment>
<feature type="chain" id="PRO_5014463982" evidence="1">
    <location>
        <begin position="23"/>
        <end position="73"/>
    </location>
</feature>
<evidence type="ECO:0000313" key="3">
    <source>
        <dbReference type="Proteomes" id="UP000236634"/>
    </source>
</evidence>
<protein>
    <submittedName>
        <fullName evidence="2">Uncharacterized protein</fullName>
    </submittedName>
</protein>
<reference evidence="2 3" key="1">
    <citation type="submission" date="2017-03" db="EMBL/GenBank/DDBJ databases">
        <authorList>
            <person name="Afonso C.L."/>
            <person name="Miller P.J."/>
            <person name="Scott M.A."/>
            <person name="Spackman E."/>
            <person name="Goraichik I."/>
            <person name="Dimitrov K.M."/>
            <person name="Suarez D.L."/>
            <person name="Swayne D.E."/>
        </authorList>
    </citation>
    <scope>NUCLEOTIDE SEQUENCE [LARGE SCALE GENOMIC DNA]</scope>
    <source>
        <strain evidence="2 3">DNF00076</strain>
    </source>
</reference>
<dbReference type="Proteomes" id="UP000236634">
    <property type="component" value="Unassembled WGS sequence"/>
</dbReference>
<dbReference type="RefSeq" id="WP_103003708.1">
    <property type="nucleotide sequence ID" value="NZ_NBAX01000007.1"/>
</dbReference>
<gene>
    <name evidence="2" type="ORF">BFS16_09145</name>
</gene>
<dbReference type="AlphaFoldDB" id="A0A2K0XGC7"/>